<evidence type="ECO:0000313" key="2">
    <source>
        <dbReference type="Proteomes" id="UP000753908"/>
    </source>
</evidence>
<dbReference type="Gene3D" id="1.10.1220.10">
    <property type="entry name" value="Met repressor-like"/>
    <property type="match status" value="1"/>
</dbReference>
<protein>
    <submittedName>
        <fullName evidence="1">Uncharacterized protein</fullName>
    </submittedName>
</protein>
<dbReference type="GO" id="GO:0006355">
    <property type="term" value="P:regulation of DNA-templated transcription"/>
    <property type="evidence" value="ECO:0007669"/>
    <property type="project" value="InterPro"/>
</dbReference>
<organism evidence="1 2">
    <name type="scientific">Symplocastrum torsivum CPER-KK1</name>
    <dbReference type="NCBI Taxonomy" id="450513"/>
    <lineage>
        <taxon>Bacteria</taxon>
        <taxon>Bacillati</taxon>
        <taxon>Cyanobacteriota</taxon>
        <taxon>Cyanophyceae</taxon>
        <taxon>Oscillatoriophycideae</taxon>
        <taxon>Oscillatoriales</taxon>
        <taxon>Microcoleaceae</taxon>
        <taxon>Symplocastrum</taxon>
    </lineage>
</organism>
<dbReference type="SUPFAM" id="SSF47598">
    <property type="entry name" value="Ribbon-helix-helix"/>
    <property type="match status" value="1"/>
</dbReference>
<dbReference type="Proteomes" id="UP000753908">
    <property type="component" value="Unassembled WGS sequence"/>
</dbReference>
<dbReference type="AlphaFoldDB" id="A0A951UEQ4"/>
<comment type="caution">
    <text evidence="1">The sequence shown here is derived from an EMBL/GenBank/DDBJ whole genome shotgun (WGS) entry which is preliminary data.</text>
</comment>
<reference evidence="1" key="2">
    <citation type="journal article" date="2022" name="Microbiol. Resour. Announc.">
        <title>Metagenome Sequencing to Explore Phylogenomics of Terrestrial Cyanobacteria.</title>
        <authorList>
            <person name="Ward R.D."/>
            <person name="Stajich J.E."/>
            <person name="Johansen J.R."/>
            <person name="Huntemann M."/>
            <person name="Clum A."/>
            <person name="Foster B."/>
            <person name="Foster B."/>
            <person name="Roux S."/>
            <person name="Palaniappan K."/>
            <person name="Varghese N."/>
            <person name="Mukherjee S."/>
            <person name="Reddy T.B.K."/>
            <person name="Daum C."/>
            <person name="Copeland A."/>
            <person name="Chen I.A."/>
            <person name="Ivanova N.N."/>
            <person name="Kyrpides N.C."/>
            <person name="Shapiro N."/>
            <person name="Eloe-Fadrosh E.A."/>
            <person name="Pietrasiak N."/>
        </authorList>
    </citation>
    <scope>NUCLEOTIDE SEQUENCE</scope>
    <source>
        <strain evidence="1">CPER-KK1</strain>
    </source>
</reference>
<accession>A0A951UEQ4</accession>
<sequence>MMANVQKQQMLERDDYLRFRLPEALKERFKLYCYLKGITMSDTVREMIEDVLSKENLEELLQEKLLQEKHRDIPKDLPDE</sequence>
<reference evidence="1" key="1">
    <citation type="submission" date="2021-05" db="EMBL/GenBank/DDBJ databases">
        <authorList>
            <person name="Pietrasiak N."/>
            <person name="Ward R."/>
            <person name="Stajich J.E."/>
            <person name="Kurbessoian T."/>
        </authorList>
    </citation>
    <scope>NUCLEOTIDE SEQUENCE</scope>
    <source>
        <strain evidence="1">CPER-KK1</strain>
    </source>
</reference>
<evidence type="ECO:0000313" key="1">
    <source>
        <dbReference type="EMBL" id="MBW4549031.1"/>
    </source>
</evidence>
<gene>
    <name evidence="1" type="ORF">KME25_32200</name>
</gene>
<name>A0A951UEQ4_9CYAN</name>
<dbReference type="InterPro" id="IPR013321">
    <property type="entry name" value="Arc_rbn_hlx_hlx"/>
</dbReference>
<dbReference type="EMBL" id="JAHHIF010000080">
    <property type="protein sequence ID" value="MBW4549031.1"/>
    <property type="molecule type" value="Genomic_DNA"/>
</dbReference>
<dbReference type="InterPro" id="IPR010985">
    <property type="entry name" value="Ribbon_hlx_hlx"/>
</dbReference>
<proteinExistence type="predicted"/>